<evidence type="ECO:0000313" key="2">
    <source>
        <dbReference type="Proteomes" id="UP000188937"/>
    </source>
</evidence>
<evidence type="ECO:0008006" key="3">
    <source>
        <dbReference type="Google" id="ProtNLM"/>
    </source>
</evidence>
<sequence>MPLTVLLFDAYVHDSRMLEPLLDAIPAIRGQRGRLKHRPAKLHADKGHEYRRRRTACTRIACALICFKALNSWF</sequence>
<accession>A0A1U9KFK6</accession>
<reference evidence="1 2" key="1">
    <citation type="submission" date="2016-03" db="EMBL/GenBank/DDBJ databases">
        <title>Acetic acid bacteria sequencing.</title>
        <authorList>
            <person name="Brandt J."/>
            <person name="Jakob F."/>
            <person name="Vogel R.F."/>
        </authorList>
    </citation>
    <scope>NUCLEOTIDE SEQUENCE [LARGE SCALE GENOMIC DNA]</scope>
    <source>
        <strain evidence="1 2">TMW2.1153</strain>
    </source>
</reference>
<organism evidence="1 2">
    <name type="scientific">Acetobacter aceti</name>
    <dbReference type="NCBI Taxonomy" id="435"/>
    <lineage>
        <taxon>Bacteria</taxon>
        <taxon>Pseudomonadati</taxon>
        <taxon>Pseudomonadota</taxon>
        <taxon>Alphaproteobacteria</taxon>
        <taxon>Acetobacterales</taxon>
        <taxon>Acetobacteraceae</taxon>
        <taxon>Acetobacter</taxon>
        <taxon>Acetobacter subgen. Acetobacter</taxon>
    </lineage>
</organism>
<dbReference type="AlphaFoldDB" id="A0A1U9KFK6"/>
<proteinExistence type="predicted"/>
<evidence type="ECO:0000313" key="1">
    <source>
        <dbReference type="EMBL" id="AQS84593.1"/>
    </source>
</evidence>
<dbReference type="KEGG" id="aace:A0U92_07160"/>
<dbReference type="EMBL" id="CP014692">
    <property type="protein sequence ID" value="AQS84593.1"/>
    <property type="molecule type" value="Genomic_DNA"/>
</dbReference>
<keyword evidence="2" id="KW-1185">Reference proteome</keyword>
<name>A0A1U9KFK6_ACEAC</name>
<protein>
    <recommendedName>
        <fullName evidence="3">Transposase IS4-like domain-containing protein</fullName>
    </recommendedName>
</protein>
<gene>
    <name evidence="1" type="ORF">A0U92_07160</name>
</gene>
<dbReference type="Proteomes" id="UP000188937">
    <property type="component" value="Chromosome"/>
</dbReference>